<evidence type="ECO:0000259" key="12">
    <source>
        <dbReference type="Pfam" id="PF20258"/>
    </source>
</evidence>
<dbReference type="InterPro" id="IPR023382">
    <property type="entry name" value="MnmA-like_central_sf"/>
</dbReference>
<evidence type="ECO:0000256" key="4">
    <source>
        <dbReference type="ARBA" id="ARBA00022555"/>
    </source>
</evidence>
<evidence type="ECO:0000256" key="5">
    <source>
        <dbReference type="ARBA" id="ARBA00022679"/>
    </source>
</evidence>
<dbReference type="Gene3D" id="3.40.50.620">
    <property type="entry name" value="HUPs"/>
    <property type="match status" value="1"/>
</dbReference>
<comment type="similarity">
    <text evidence="2">Belongs to the MnmA/TRMU family.</text>
</comment>
<protein>
    <recommendedName>
        <fullName evidence="3">tRNA-5-taurinomethyluridine 2-sulfurtransferase</fullName>
        <ecNumber evidence="3">2.8.1.14</ecNumber>
    </recommendedName>
</protein>
<dbReference type="KEGG" id="slb:AWJ20_803"/>
<dbReference type="GO" id="GO:0005739">
    <property type="term" value="C:mitochondrion"/>
    <property type="evidence" value="ECO:0007669"/>
    <property type="project" value="TreeGrafter"/>
</dbReference>
<gene>
    <name evidence="14" type="primary">SLM3</name>
    <name evidence="14" type="ORF">AWJ20_803</name>
</gene>
<reference evidence="14 15" key="1">
    <citation type="submission" date="2016-02" db="EMBL/GenBank/DDBJ databases">
        <title>Complete genome sequence and transcriptome regulation of the pentose utilising yeast Sugiyamaella lignohabitans.</title>
        <authorList>
            <person name="Bellasio M."/>
            <person name="Peymann A."/>
            <person name="Valli M."/>
            <person name="Sipitzky M."/>
            <person name="Graf A."/>
            <person name="Sauer M."/>
            <person name="Marx H."/>
            <person name="Mattanovich D."/>
        </authorList>
    </citation>
    <scope>NUCLEOTIDE SEQUENCE [LARGE SCALE GENOMIC DNA]</scope>
    <source>
        <strain evidence="14 15">CBS 10342</strain>
    </source>
</reference>
<dbReference type="OrthoDB" id="3685at2759"/>
<dbReference type="NCBIfam" id="TIGR00420">
    <property type="entry name" value="trmU"/>
    <property type="match status" value="1"/>
</dbReference>
<dbReference type="AlphaFoldDB" id="A0A161HIW6"/>
<organism evidence="14 15">
    <name type="scientific">Sugiyamaella lignohabitans</name>
    <dbReference type="NCBI Taxonomy" id="796027"/>
    <lineage>
        <taxon>Eukaryota</taxon>
        <taxon>Fungi</taxon>
        <taxon>Dikarya</taxon>
        <taxon>Ascomycota</taxon>
        <taxon>Saccharomycotina</taxon>
        <taxon>Dipodascomycetes</taxon>
        <taxon>Dipodascales</taxon>
        <taxon>Trichomonascaceae</taxon>
        <taxon>Sugiyamaella</taxon>
    </lineage>
</organism>
<evidence type="ECO:0000256" key="8">
    <source>
        <dbReference type="ARBA" id="ARBA00022840"/>
    </source>
</evidence>
<evidence type="ECO:0000256" key="3">
    <source>
        <dbReference type="ARBA" id="ARBA00011953"/>
    </source>
</evidence>
<dbReference type="Gene3D" id="2.30.30.280">
    <property type="entry name" value="Adenine nucleotide alpha hydrolases-like domains"/>
    <property type="match status" value="1"/>
</dbReference>
<dbReference type="Gene3D" id="2.40.30.10">
    <property type="entry name" value="Translation factors"/>
    <property type="match status" value="1"/>
</dbReference>
<feature type="domain" description="tRNA-specific 2-thiouridylase MnmA-like C-terminal" evidence="12">
    <location>
        <begin position="297"/>
        <end position="378"/>
    </location>
</feature>
<evidence type="ECO:0000259" key="13">
    <source>
        <dbReference type="Pfam" id="PF20259"/>
    </source>
</evidence>
<dbReference type="GeneID" id="30037876"/>
<feature type="domain" description="tRNA-specific 2-thiouridylase MnmA-like central" evidence="13">
    <location>
        <begin position="215"/>
        <end position="283"/>
    </location>
</feature>
<dbReference type="GO" id="GO:0005524">
    <property type="term" value="F:ATP binding"/>
    <property type="evidence" value="ECO:0007669"/>
    <property type="project" value="UniProtKB-KW"/>
</dbReference>
<sequence>MSSGVDSSTTAALLAKKYPGQVHGIYMCNWTATARCTEDEWNDVKEVSKVIGIPCHRVNLEKEYWTKVFEPMIDMYKNGLTPNPDVGCNRHIKFGALLQWASDHQKRLTGSPEGTKWWLATGHYARVGIPAARDGTNLEAKSNIHHLLRPKDLSKDQSYYLSTVLPESLNRVLFPLAAYTKPQIRQIAVDLDLPTASKPDSQGLCFVSQDHGHFKDFLEEYVVPTPGDIVTEDGKVVGKHQGLWQATIGQRSGVSMPQGDPECRGVWYVSDKRTAENQIVIVRGRDHPSIFRTTAQCSKFRWLGSDISLDDLSSIRVQFRSLQDQGLSVSDITVKNGIPGSSAVTDISVQFSEPARAVAPGQYLVLYQRDRVLGSGMIDFTR</sequence>
<dbReference type="InterPro" id="IPR046884">
    <property type="entry name" value="MnmA-like_central"/>
</dbReference>
<dbReference type="Pfam" id="PF03054">
    <property type="entry name" value="tRNA_Me_trans"/>
    <property type="match status" value="1"/>
</dbReference>
<dbReference type="SUPFAM" id="SSF52402">
    <property type="entry name" value="Adenine nucleotide alpha hydrolases-like"/>
    <property type="match status" value="1"/>
</dbReference>
<evidence type="ECO:0000256" key="10">
    <source>
        <dbReference type="ARBA" id="ARBA00023157"/>
    </source>
</evidence>
<dbReference type="RefSeq" id="XP_018735024.1">
    <property type="nucleotide sequence ID" value="XM_018882769.1"/>
</dbReference>
<keyword evidence="5" id="KW-0808">Transferase</keyword>
<keyword evidence="8" id="KW-0067">ATP-binding</keyword>
<dbReference type="GO" id="GO:0000049">
    <property type="term" value="F:tRNA binding"/>
    <property type="evidence" value="ECO:0007669"/>
    <property type="project" value="UniProtKB-KW"/>
</dbReference>
<proteinExistence type="inferred from homology"/>
<dbReference type="Pfam" id="PF20259">
    <property type="entry name" value="tRNA_Me_trans_M"/>
    <property type="match status" value="1"/>
</dbReference>
<dbReference type="PANTHER" id="PTHR11933">
    <property type="entry name" value="TRNA 5-METHYLAMINOMETHYL-2-THIOURIDYLATE -METHYLTRANSFERASE"/>
    <property type="match status" value="1"/>
</dbReference>
<evidence type="ECO:0000256" key="9">
    <source>
        <dbReference type="ARBA" id="ARBA00022884"/>
    </source>
</evidence>
<dbReference type="FunFam" id="2.30.30.280:FF:000001">
    <property type="entry name" value="tRNA-specific 2-thiouridylase MnmA"/>
    <property type="match status" value="1"/>
</dbReference>
<dbReference type="InterPro" id="IPR014729">
    <property type="entry name" value="Rossmann-like_a/b/a_fold"/>
</dbReference>
<keyword evidence="7" id="KW-0547">Nucleotide-binding</keyword>
<dbReference type="Pfam" id="PF20258">
    <property type="entry name" value="tRNA_Me_trans_C"/>
    <property type="match status" value="1"/>
</dbReference>
<dbReference type="Proteomes" id="UP000189580">
    <property type="component" value="Chromosome a"/>
</dbReference>
<keyword evidence="15" id="KW-1185">Reference proteome</keyword>
<name>A0A161HIW6_9ASCO</name>
<keyword evidence="4" id="KW-0820">tRNA-binding</keyword>
<evidence type="ECO:0000313" key="14">
    <source>
        <dbReference type="EMBL" id="ANB12547.1"/>
    </source>
</evidence>
<dbReference type="NCBIfam" id="NF001138">
    <property type="entry name" value="PRK00143.1"/>
    <property type="match status" value="1"/>
</dbReference>
<dbReference type="EMBL" id="CP014501">
    <property type="protein sequence ID" value="ANB12547.1"/>
    <property type="molecule type" value="Genomic_DNA"/>
</dbReference>
<dbReference type="InterPro" id="IPR046885">
    <property type="entry name" value="MnmA-like_C"/>
</dbReference>
<keyword evidence="10" id="KW-1015">Disulfide bond</keyword>
<comment type="catalytic activity">
    <reaction evidence="11">
        <text>5-taurinomethyluridine(34) in tRNA + S-sulfanyl-L-cysteinyl-[protein] + AH2 + ATP = 5-taurinomethyl-2-thiouridine(34) in tRNA + L-cysteinyl-[protein] + A + AMP + diphosphate + H(+)</text>
        <dbReference type="Rhea" id="RHEA:47040"/>
        <dbReference type="Rhea" id="RHEA-COMP:10131"/>
        <dbReference type="Rhea" id="RHEA-COMP:11726"/>
        <dbReference type="Rhea" id="RHEA-COMP:11732"/>
        <dbReference type="Rhea" id="RHEA-COMP:11733"/>
        <dbReference type="ChEBI" id="CHEBI:13193"/>
        <dbReference type="ChEBI" id="CHEBI:15378"/>
        <dbReference type="ChEBI" id="CHEBI:17499"/>
        <dbReference type="ChEBI" id="CHEBI:29950"/>
        <dbReference type="ChEBI" id="CHEBI:30616"/>
        <dbReference type="ChEBI" id="CHEBI:33019"/>
        <dbReference type="ChEBI" id="CHEBI:61963"/>
        <dbReference type="ChEBI" id="CHEBI:87171"/>
        <dbReference type="ChEBI" id="CHEBI:87172"/>
        <dbReference type="ChEBI" id="CHEBI:456215"/>
        <dbReference type="EC" id="2.8.1.14"/>
    </reaction>
</comment>
<evidence type="ECO:0000256" key="1">
    <source>
        <dbReference type="ARBA" id="ARBA00003986"/>
    </source>
</evidence>
<dbReference type="GO" id="GO:0002143">
    <property type="term" value="P:tRNA wobble position uridine thiolation"/>
    <property type="evidence" value="ECO:0007669"/>
    <property type="project" value="TreeGrafter"/>
</dbReference>
<dbReference type="CDD" id="cd01998">
    <property type="entry name" value="MnmA_TRMU-like"/>
    <property type="match status" value="1"/>
</dbReference>
<accession>A0A161HIW6</accession>
<evidence type="ECO:0000313" key="15">
    <source>
        <dbReference type="Proteomes" id="UP000189580"/>
    </source>
</evidence>
<dbReference type="EC" id="2.8.1.14" evidence="3"/>
<dbReference type="InterPro" id="IPR004506">
    <property type="entry name" value="MnmA-like"/>
</dbReference>
<evidence type="ECO:0000256" key="11">
    <source>
        <dbReference type="ARBA" id="ARBA00049564"/>
    </source>
</evidence>
<keyword evidence="9" id="KW-0694">RNA-binding</keyword>
<evidence type="ECO:0000256" key="2">
    <source>
        <dbReference type="ARBA" id="ARBA00006191"/>
    </source>
</evidence>
<dbReference type="GO" id="GO:0016783">
    <property type="term" value="F:sulfurtransferase activity"/>
    <property type="evidence" value="ECO:0007669"/>
    <property type="project" value="InterPro"/>
</dbReference>
<evidence type="ECO:0000256" key="7">
    <source>
        <dbReference type="ARBA" id="ARBA00022741"/>
    </source>
</evidence>
<evidence type="ECO:0000256" key="6">
    <source>
        <dbReference type="ARBA" id="ARBA00022694"/>
    </source>
</evidence>
<keyword evidence="6" id="KW-0819">tRNA processing</keyword>
<dbReference type="PANTHER" id="PTHR11933:SF5">
    <property type="entry name" value="MITOCHONDRIAL TRNA-SPECIFIC 2-THIOURIDYLASE 1"/>
    <property type="match status" value="1"/>
</dbReference>
<comment type="function">
    <text evidence="1">Catalyzes the 2-thiolation of uridine at the wobble position (U34) of mitochondrial tRNA(Lys), tRNA(Glu) and tRNA(Gln). Required for the formation of 5-taurinomethyl-2-thiouridine (tm5s2U) of mitochondrial tRNA(Lys), tRNA(Glu), and tRNA(Gln) at the wobble position. ATP is required to activate the C2 atom of the wobble base.</text>
</comment>